<dbReference type="PANTHER" id="PTHR10907">
    <property type="entry name" value="REGUCALCIN"/>
    <property type="match status" value="1"/>
</dbReference>
<feature type="binding site" evidence="3">
    <location>
        <position position="544"/>
    </location>
    <ligand>
        <name>a divalent metal cation</name>
        <dbReference type="ChEBI" id="CHEBI:60240"/>
    </ligand>
</feature>
<evidence type="ECO:0000256" key="3">
    <source>
        <dbReference type="PIRSR" id="PIRSR605511-2"/>
    </source>
</evidence>
<dbReference type="GO" id="GO:0005509">
    <property type="term" value="F:calcium ion binding"/>
    <property type="evidence" value="ECO:0007669"/>
    <property type="project" value="TreeGrafter"/>
</dbReference>
<dbReference type="GO" id="GO:0019853">
    <property type="term" value="P:L-ascorbic acid biosynthetic process"/>
    <property type="evidence" value="ECO:0007669"/>
    <property type="project" value="TreeGrafter"/>
</dbReference>
<comment type="similarity">
    <text evidence="1">Belongs to the SMP-30/CGR1 family.</text>
</comment>
<dbReference type="AlphaFoldDB" id="A0AAJ7E7A6"/>
<feature type="domain" description="SMP-30/Gluconolactonase/LRE-like region" evidence="4">
    <location>
        <begin position="340"/>
        <end position="603"/>
    </location>
</feature>
<reference evidence="5" key="1">
    <citation type="submission" date="2025-08" db="UniProtKB">
        <authorList>
            <consortium name="RefSeq"/>
        </authorList>
    </citation>
    <scope>IDENTIFICATION</scope>
</reference>
<dbReference type="GO" id="GO:0004341">
    <property type="term" value="F:gluconolactonase activity"/>
    <property type="evidence" value="ECO:0007669"/>
    <property type="project" value="TreeGrafter"/>
</dbReference>
<dbReference type="PRINTS" id="PR01790">
    <property type="entry name" value="SMP30FAMILY"/>
</dbReference>
<proteinExistence type="inferred from homology"/>
<feature type="domain" description="SMP-30/Gluconolactonase/LRE-like region" evidence="4">
    <location>
        <begin position="13"/>
        <end position="276"/>
    </location>
</feature>
<evidence type="ECO:0000259" key="4">
    <source>
        <dbReference type="Pfam" id="PF08450"/>
    </source>
</evidence>
<dbReference type="SUPFAM" id="SSF63829">
    <property type="entry name" value="Calcium-dependent phosphotriesterase"/>
    <property type="match status" value="2"/>
</dbReference>
<organism evidence="5">
    <name type="scientific">Papilio xuthus</name>
    <name type="common">Asian swallowtail butterfly</name>
    <dbReference type="NCBI Taxonomy" id="66420"/>
    <lineage>
        <taxon>Eukaryota</taxon>
        <taxon>Metazoa</taxon>
        <taxon>Ecdysozoa</taxon>
        <taxon>Arthropoda</taxon>
        <taxon>Hexapoda</taxon>
        <taxon>Insecta</taxon>
        <taxon>Pterygota</taxon>
        <taxon>Neoptera</taxon>
        <taxon>Endopterygota</taxon>
        <taxon>Lepidoptera</taxon>
        <taxon>Glossata</taxon>
        <taxon>Ditrysia</taxon>
        <taxon>Papilionoidea</taxon>
        <taxon>Papilionidae</taxon>
        <taxon>Papilioninae</taxon>
        <taxon>Papilio</taxon>
    </lineage>
</organism>
<evidence type="ECO:0000256" key="2">
    <source>
        <dbReference type="PIRSR" id="PIRSR605511-1"/>
    </source>
</evidence>
<dbReference type="InterPro" id="IPR005511">
    <property type="entry name" value="SMP-30"/>
</dbReference>
<keyword evidence="3" id="KW-0862">Zinc</keyword>
<accession>A0AAJ7E7A6</accession>
<dbReference type="Proteomes" id="UP000694872">
    <property type="component" value="Unplaced"/>
</dbReference>
<feature type="binding site" evidence="3">
    <location>
        <position position="493"/>
    </location>
    <ligand>
        <name>a divalent metal cation</name>
        <dbReference type="ChEBI" id="CHEBI:60240"/>
    </ligand>
</feature>
<dbReference type="InterPro" id="IPR011042">
    <property type="entry name" value="6-blade_b-propeller_TolB-like"/>
</dbReference>
<gene>
    <name evidence="5" type="primary">LOC106116491</name>
</gene>
<protein>
    <submittedName>
        <fullName evidence="5">Uncharacterized protein LOC106116491</fullName>
    </submittedName>
</protein>
<keyword evidence="3" id="KW-0479">Metal-binding</keyword>
<name>A0AAJ7E7A6_PAPXU</name>
<feature type="binding site" evidence="3">
    <location>
        <position position="438"/>
    </location>
    <ligand>
        <name>substrate</name>
    </ligand>
</feature>
<dbReference type="InterPro" id="IPR013658">
    <property type="entry name" value="SGL"/>
</dbReference>
<evidence type="ECO:0000313" key="5">
    <source>
        <dbReference type="RefSeq" id="XP_013165814.1"/>
    </source>
</evidence>
<dbReference type="KEGG" id="pxu:106116491"/>
<dbReference type="PANTHER" id="PTHR10907:SF66">
    <property type="entry name" value="MIP34848P1-RELATED"/>
    <property type="match status" value="1"/>
</dbReference>
<sequence>MAIVTEAVLTISFGEGPHWDVDEQVLYYCNFTDKTINKYNPATRQNIKADIVQYPDTHTSFLIPIEGKKHRFLGGIKRDIVEIEWKGDLEQAVVVRTIAKVDQHRPDNTLNDGKADPRGRLFTGTMGNPDDGDYETMTFPQHGALFRMDSDGQTHRLDERVAGSNGLTWDVNGTAFYHVDSVDCIRKYDYDIETGNVTNCRKFFAPKDHAIKGLCDGLTSDSDGNLWVALYDGAKILKIDGNTGEVLQKVTIPNREVTSLTFGGPNLDILYVTSANTRCKKNEPEWGAALYEVTGLGVKGRLPIKARIDSDPVSRRALSVDRHKTFQMAPVTEAVLTISFGEGPHWDDDEKVLYYMNFMQSSINKYNPKTGQKTTTEIEQFPDTYTSFLIPIEDKKHRFVATLRRDIVEIEWKGDNEKAVVIRTIAKVDQDKPENIINDGKADPRGRLFTGTFGYNPSGKNLNEMILPQRGSLYRIDTNGQVKKLDENITISNGLAWDKDGKTLYYVDSMDGIRRYDYDIETGNISNCQKLFIPKDHGINGICDGLTIDTDDNLWVAVYQGSLVLKIDGKTGEILQKITIPNSEVTSLAFGGENLDILYVTTGNGRWKKTETEWGAALYEVKGLGVRGYPAFKAKIN</sequence>
<dbReference type="Gene3D" id="2.120.10.30">
    <property type="entry name" value="TolB, C-terminal domain"/>
    <property type="match status" value="2"/>
</dbReference>
<comment type="cofactor">
    <cofactor evidence="3">
        <name>Zn(2+)</name>
        <dbReference type="ChEBI" id="CHEBI:29105"/>
    </cofactor>
    <text evidence="3">Binds 1 divalent metal cation per subunit.</text>
</comment>
<dbReference type="Pfam" id="PF08450">
    <property type="entry name" value="SGL"/>
    <property type="match status" value="2"/>
</dbReference>
<feature type="active site" description="Proton donor/acceptor" evidence="2">
    <location>
        <position position="544"/>
    </location>
</feature>
<feature type="binding site" evidence="3">
    <location>
        <position position="342"/>
    </location>
    <ligand>
        <name>a divalent metal cation</name>
        <dbReference type="ChEBI" id="CHEBI:60240"/>
    </ligand>
</feature>
<dbReference type="RefSeq" id="XP_013165814.1">
    <property type="nucleotide sequence ID" value="XM_013310360.1"/>
</dbReference>
<dbReference type="GeneID" id="106116491"/>
<evidence type="ECO:0000256" key="1">
    <source>
        <dbReference type="ARBA" id="ARBA00008853"/>
    </source>
</evidence>